<dbReference type="InterPro" id="IPR058982">
    <property type="entry name" value="Beta-barrel_AprE"/>
</dbReference>
<feature type="domain" description="AprE-like long alpha-helical hairpin" evidence="11">
    <location>
        <begin position="92"/>
        <end position="282"/>
    </location>
</feature>
<dbReference type="GO" id="GO:0005886">
    <property type="term" value="C:plasma membrane"/>
    <property type="evidence" value="ECO:0007669"/>
    <property type="project" value="UniProtKB-SubCell"/>
</dbReference>
<dbReference type="Proteomes" id="UP000231070">
    <property type="component" value="Unassembled WGS sequence"/>
</dbReference>
<dbReference type="OrthoDB" id="9810980at2"/>
<feature type="domain" description="AprE-like beta-barrel" evidence="12">
    <location>
        <begin position="324"/>
        <end position="414"/>
    </location>
</feature>
<dbReference type="Pfam" id="PF26002">
    <property type="entry name" value="Beta-barrel_AprE"/>
    <property type="match status" value="1"/>
</dbReference>
<dbReference type="EMBL" id="NQVN01000001">
    <property type="protein sequence ID" value="PIP00583.1"/>
    <property type="molecule type" value="Genomic_DNA"/>
</dbReference>
<keyword evidence="8" id="KW-0472">Membrane</keyword>
<evidence type="ECO:0000259" key="11">
    <source>
        <dbReference type="Pfam" id="PF25994"/>
    </source>
</evidence>
<evidence type="ECO:0000256" key="10">
    <source>
        <dbReference type="SAM" id="Coils"/>
    </source>
</evidence>
<dbReference type="Gene3D" id="2.40.50.100">
    <property type="match status" value="1"/>
</dbReference>
<dbReference type="InterPro" id="IPR010129">
    <property type="entry name" value="T1SS_HlyD"/>
</dbReference>
<evidence type="ECO:0000256" key="4">
    <source>
        <dbReference type="ARBA" id="ARBA00022475"/>
    </source>
</evidence>
<keyword evidence="6" id="KW-0812">Transmembrane</keyword>
<reference evidence="13 14" key="1">
    <citation type="submission" date="2017-08" db="EMBL/GenBank/DDBJ databases">
        <title>Pleomorphomonas carboxidotrophicus sp. nov., a new mesophilic hydrogenogenic carboxidotroph.</title>
        <authorList>
            <person name="Esquivel-Elizondo S."/>
            <person name="Krajmalnik-Brown R."/>
            <person name="Maldonado J."/>
        </authorList>
    </citation>
    <scope>NUCLEOTIDE SEQUENCE [LARGE SCALE GENOMIC DNA]</scope>
    <source>
        <strain evidence="13 14">SVCO-16</strain>
    </source>
</reference>
<dbReference type="Pfam" id="PF25994">
    <property type="entry name" value="HH_AprE"/>
    <property type="match status" value="1"/>
</dbReference>
<dbReference type="NCBIfam" id="TIGR01843">
    <property type="entry name" value="type_I_hlyD"/>
    <property type="match status" value="1"/>
</dbReference>
<evidence type="ECO:0000256" key="1">
    <source>
        <dbReference type="ARBA" id="ARBA00004377"/>
    </source>
</evidence>
<dbReference type="RefSeq" id="WP_100078527.1">
    <property type="nucleotide sequence ID" value="NZ_NQVN01000001.1"/>
</dbReference>
<evidence type="ECO:0000256" key="2">
    <source>
        <dbReference type="ARBA" id="ARBA00009477"/>
    </source>
</evidence>
<organism evidence="13 14">
    <name type="scientific">Pleomorphomonas carboxyditropha</name>
    <dbReference type="NCBI Taxonomy" id="2023338"/>
    <lineage>
        <taxon>Bacteria</taxon>
        <taxon>Pseudomonadati</taxon>
        <taxon>Pseudomonadota</taxon>
        <taxon>Alphaproteobacteria</taxon>
        <taxon>Hyphomicrobiales</taxon>
        <taxon>Pleomorphomonadaceae</taxon>
        <taxon>Pleomorphomonas</taxon>
    </lineage>
</organism>
<comment type="similarity">
    <text evidence="2 9">Belongs to the membrane fusion protein (MFP) (TC 8.A.1) family.</text>
</comment>
<evidence type="ECO:0000256" key="5">
    <source>
        <dbReference type="ARBA" id="ARBA00022519"/>
    </source>
</evidence>
<evidence type="ECO:0000256" key="3">
    <source>
        <dbReference type="ARBA" id="ARBA00022448"/>
    </source>
</evidence>
<feature type="coiled-coil region" evidence="10">
    <location>
        <begin position="153"/>
        <end position="180"/>
    </location>
</feature>
<evidence type="ECO:0000256" key="8">
    <source>
        <dbReference type="ARBA" id="ARBA00023136"/>
    </source>
</evidence>
<evidence type="ECO:0000313" key="14">
    <source>
        <dbReference type="Proteomes" id="UP000231070"/>
    </source>
</evidence>
<comment type="caution">
    <text evidence="13">The sequence shown here is derived from an EMBL/GenBank/DDBJ whole genome shotgun (WGS) entry which is preliminary data.</text>
</comment>
<gene>
    <name evidence="13" type="ORF">CJ014_00305</name>
</gene>
<keyword evidence="4 9" id="KW-1003">Cell membrane</keyword>
<dbReference type="Gene3D" id="2.40.30.170">
    <property type="match status" value="1"/>
</dbReference>
<evidence type="ECO:0000313" key="13">
    <source>
        <dbReference type="EMBL" id="PIP00583.1"/>
    </source>
</evidence>
<evidence type="ECO:0000256" key="7">
    <source>
        <dbReference type="ARBA" id="ARBA00022989"/>
    </source>
</evidence>
<dbReference type="PANTHER" id="PTHR30386:SF17">
    <property type="entry name" value="ALKALINE PROTEASE SECRETION PROTEIN APRE"/>
    <property type="match status" value="1"/>
</dbReference>
<accession>A0A2G9X1Z0</accession>
<dbReference type="GO" id="GO:0015031">
    <property type="term" value="P:protein transport"/>
    <property type="evidence" value="ECO:0007669"/>
    <property type="project" value="InterPro"/>
</dbReference>
<dbReference type="PRINTS" id="PR01490">
    <property type="entry name" value="RTXTOXIND"/>
</dbReference>
<keyword evidence="14" id="KW-1185">Reference proteome</keyword>
<dbReference type="PANTHER" id="PTHR30386">
    <property type="entry name" value="MEMBRANE FUSION SUBUNIT OF EMRAB-TOLC MULTIDRUG EFFLUX PUMP"/>
    <property type="match status" value="1"/>
</dbReference>
<proteinExistence type="inferred from homology"/>
<protein>
    <recommendedName>
        <fullName evidence="9">Membrane fusion protein (MFP) family protein</fullName>
    </recommendedName>
</protein>
<keyword evidence="10" id="KW-0175">Coiled coil</keyword>
<evidence type="ECO:0000259" key="12">
    <source>
        <dbReference type="Pfam" id="PF26002"/>
    </source>
</evidence>
<keyword evidence="5 9" id="KW-0997">Cell inner membrane</keyword>
<evidence type="ECO:0000256" key="9">
    <source>
        <dbReference type="RuleBase" id="RU365093"/>
    </source>
</evidence>
<dbReference type="InterPro" id="IPR050739">
    <property type="entry name" value="MFP"/>
</dbReference>
<comment type="subcellular location">
    <subcellularLocation>
        <location evidence="1 9">Cell inner membrane</location>
        <topology evidence="1 9">Single-pass membrane protein</topology>
    </subcellularLocation>
</comment>
<name>A0A2G9X1Z0_9HYPH</name>
<dbReference type="InterPro" id="IPR058781">
    <property type="entry name" value="HH_AprE-like"/>
</dbReference>
<evidence type="ECO:0000256" key="6">
    <source>
        <dbReference type="ARBA" id="ARBA00022692"/>
    </source>
</evidence>
<dbReference type="AlphaFoldDB" id="A0A2G9X1Z0"/>
<sequence>MSPDTRSHLIRSLRRNLLAGVAGVLMLIGGIGGWAATTELSGAVIATGVLVVEGNAKKVQHPEGGIIDELLVREGQEVLAGEIVVRMDDTSVQAGLSAVEKNILQLLARQARLEAERDGRPDMSPPDALLARLQGEDASVALASERRLFEDRRASRDSQKARLREQIQQLREQIGGVEIQQQAKTKEIELIAKELDGQRSLFAKGLTSLSQVNSLDRSATRLQGERGQLIATTAAARGKIAEIGLQLVQVDQDLRTEVAAELRDVTNQLATLAEDEVTARDRLKHSDVRAPIAGTVHLLAVHTVGGVVTAAETMMEIVPGKDDLTVDARISPQDVDQISVGQPATLRLTAFNRNTTPELAGAVIRVSADLETDRTTGASFYRVGVSIPDEEIARLPVGLSLVPGMPVEAFVTTGNRTVASYLLKPIRDHAGRAFREE</sequence>
<keyword evidence="7" id="KW-1133">Transmembrane helix</keyword>
<keyword evidence="3 9" id="KW-0813">Transport</keyword>